<organism evidence="2 3">
    <name type="scientific">Candidatus Woesebacteria bacterium RIFCSPHIGHO2_12_FULL_41_24</name>
    <dbReference type="NCBI Taxonomy" id="1802510"/>
    <lineage>
        <taxon>Bacteria</taxon>
        <taxon>Candidatus Woeseibacteriota</taxon>
    </lineage>
</organism>
<sequence length="390" mass="43337">MLLSVVSIFIITLIQSRIILSLRRSLSAADTILSTYAAESEINDVLARIVGGYENVGDLDDYEKDLIDGSHLIVDFATNADVQTIVATTQRPYAVSKIKAERTIPREFVTTAENIEIVLVMDCTGSMGSKARQGSQTTRFYEQREAVKSFVKGVMDLPDSDRFTLGVVVYGYTTSWYKDASGAELKSLSGMANFQKLYNEAHSGFGNPPETDLNIRREDTRCPSLVEDYTNTGAGLRKAEDYFNDINQDVSKAIVLVTDGIPNSKTKDSFCPNNINCHGSNAGCFDDARDYLRCRIADSGSQYLSEVSNRSFFGVRDPNVKVYAVTVLDSPKNNEEEEIFTKTVGIFSQYSNSYYNLTNATQLTQILESFLEEIIKENSVITIERIIPGQ</sequence>
<dbReference type="Gene3D" id="3.40.50.410">
    <property type="entry name" value="von Willebrand factor, type A domain"/>
    <property type="match status" value="1"/>
</dbReference>
<dbReference type="InterPro" id="IPR036465">
    <property type="entry name" value="vWFA_dom_sf"/>
</dbReference>
<dbReference type="PROSITE" id="PS50234">
    <property type="entry name" value="VWFA"/>
    <property type="match status" value="1"/>
</dbReference>
<dbReference type="Proteomes" id="UP000178603">
    <property type="component" value="Unassembled WGS sequence"/>
</dbReference>
<evidence type="ECO:0000313" key="3">
    <source>
        <dbReference type="Proteomes" id="UP000178603"/>
    </source>
</evidence>
<dbReference type="EMBL" id="MGGW01000004">
    <property type="protein sequence ID" value="OGM55329.1"/>
    <property type="molecule type" value="Genomic_DNA"/>
</dbReference>
<proteinExistence type="predicted"/>
<protein>
    <recommendedName>
        <fullName evidence="1">VWFA domain-containing protein</fullName>
    </recommendedName>
</protein>
<dbReference type="CDD" id="cd00198">
    <property type="entry name" value="vWFA"/>
    <property type="match status" value="1"/>
</dbReference>
<accession>A0A1F8AV02</accession>
<reference evidence="2 3" key="1">
    <citation type="journal article" date="2016" name="Nat. Commun.">
        <title>Thousands of microbial genomes shed light on interconnected biogeochemical processes in an aquifer system.</title>
        <authorList>
            <person name="Anantharaman K."/>
            <person name="Brown C.T."/>
            <person name="Hug L.A."/>
            <person name="Sharon I."/>
            <person name="Castelle C.J."/>
            <person name="Probst A.J."/>
            <person name="Thomas B.C."/>
            <person name="Singh A."/>
            <person name="Wilkins M.J."/>
            <person name="Karaoz U."/>
            <person name="Brodie E.L."/>
            <person name="Williams K.H."/>
            <person name="Hubbard S.S."/>
            <person name="Banfield J.F."/>
        </authorList>
    </citation>
    <scope>NUCLEOTIDE SEQUENCE [LARGE SCALE GENOMIC DNA]</scope>
</reference>
<gene>
    <name evidence="2" type="ORF">A3E44_03545</name>
</gene>
<evidence type="ECO:0000313" key="2">
    <source>
        <dbReference type="EMBL" id="OGM55329.1"/>
    </source>
</evidence>
<dbReference type="InterPro" id="IPR002035">
    <property type="entry name" value="VWF_A"/>
</dbReference>
<dbReference type="SMART" id="SM00327">
    <property type="entry name" value="VWA"/>
    <property type="match status" value="1"/>
</dbReference>
<comment type="caution">
    <text evidence="2">The sequence shown here is derived from an EMBL/GenBank/DDBJ whole genome shotgun (WGS) entry which is preliminary data.</text>
</comment>
<dbReference type="SUPFAM" id="SSF53300">
    <property type="entry name" value="vWA-like"/>
    <property type="match status" value="1"/>
</dbReference>
<feature type="domain" description="VWFA" evidence="1">
    <location>
        <begin position="116"/>
        <end position="374"/>
    </location>
</feature>
<name>A0A1F8AV02_9BACT</name>
<dbReference type="AlphaFoldDB" id="A0A1F8AV02"/>
<evidence type="ECO:0000259" key="1">
    <source>
        <dbReference type="PROSITE" id="PS50234"/>
    </source>
</evidence>